<proteinExistence type="predicted"/>
<evidence type="ECO:0000313" key="1">
    <source>
        <dbReference type="EMBL" id="KRZ08069.1"/>
    </source>
</evidence>
<protein>
    <submittedName>
        <fullName evidence="1">Uncharacterized protein</fullName>
    </submittedName>
</protein>
<gene>
    <name evidence="1" type="ORF">T11_10661</name>
</gene>
<comment type="caution">
    <text evidence="1">The sequence shown here is derived from an EMBL/GenBank/DDBJ whole genome shotgun (WGS) entry which is preliminary data.</text>
</comment>
<organism evidence="1 2">
    <name type="scientific">Trichinella zimbabwensis</name>
    <dbReference type="NCBI Taxonomy" id="268475"/>
    <lineage>
        <taxon>Eukaryota</taxon>
        <taxon>Metazoa</taxon>
        <taxon>Ecdysozoa</taxon>
        <taxon>Nematoda</taxon>
        <taxon>Enoplea</taxon>
        <taxon>Dorylaimia</taxon>
        <taxon>Trichinellida</taxon>
        <taxon>Trichinellidae</taxon>
        <taxon>Trichinella</taxon>
    </lineage>
</organism>
<reference evidence="1 2" key="1">
    <citation type="submission" date="2015-01" db="EMBL/GenBank/DDBJ databases">
        <title>Evolution of Trichinella species and genotypes.</title>
        <authorList>
            <person name="Korhonen P.K."/>
            <person name="Edoardo P."/>
            <person name="Giuseppe L.R."/>
            <person name="Gasser R.B."/>
        </authorList>
    </citation>
    <scope>NUCLEOTIDE SEQUENCE [LARGE SCALE GENOMIC DNA]</scope>
    <source>
        <strain evidence="1">ISS1029</strain>
    </source>
</reference>
<sequence length="179" mass="20060">MLELVGIVVGLVCRIPASRPLLAVTALVVCDTTLDSLESNVGRQRVRVVGVIRAAAVVVYIQCQRSRIDKRKKKKVVACCRYLEWVSSSGQRIQFPLPKSKFNSYIMDTEFLNFGHVDAVSHHRAPCDLLTSRAMKHIQLSSVFVGFEARERTSSITHSNVDCVTTTVSRLKNEMIIRN</sequence>
<dbReference type="Proteomes" id="UP000055024">
    <property type="component" value="Unassembled WGS sequence"/>
</dbReference>
<name>A0A0V1HDE6_9BILA</name>
<evidence type="ECO:0000313" key="2">
    <source>
        <dbReference type="Proteomes" id="UP000055024"/>
    </source>
</evidence>
<dbReference type="OrthoDB" id="5912898at2759"/>
<accession>A0A0V1HDE6</accession>
<dbReference type="EMBL" id="JYDP01000092">
    <property type="protein sequence ID" value="KRZ08069.1"/>
    <property type="molecule type" value="Genomic_DNA"/>
</dbReference>
<dbReference type="AlphaFoldDB" id="A0A0V1HDE6"/>
<keyword evidence="2" id="KW-1185">Reference proteome</keyword>